<sequence length="175" mass="20160">MEERLAKVEQAYEDIRKDIESKLEKTKRETRDHISQAQEDLLAKIAAMLVGQSLEERKGVFIDPSALTNDPGLFYTRGGGAIIHNDPSEYVVPDFNEMDKLRVELPKQLQDRCKQLEEKFKAMESIDQFPKMDARELSLVPDLVLPPKFKMPDFGKYNGTTCPKAHLTMFIRRMT</sequence>
<evidence type="ECO:0000313" key="2">
    <source>
        <dbReference type="EMBL" id="GMI67548.1"/>
    </source>
</evidence>
<proteinExistence type="predicted"/>
<dbReference type="EMBL" id="BSYR01000005">
    <property type="protein sequence ID" value="GMI67548.1"/>
    <property type="molecule type" value="Genomic_DNA"/>
</dbReference>
<organism evidence="2 3">
    <name type="scientific">Hibiscus trionum</name>
    <name type="common">Flower of an hour</name>
    <dbReference type="NCBI Taxonomy" id="183268"/>
    <lineage>
        <taxon>Eukaryota</taxon>
        <taxon>Viridiplantae</taxon>
        <taxon>Streptophyta</taxon>
        <taxon>Embryophyta</taxon>
        <taxon>Tracheophyta</taxon>
        <taxon>Spermatophyta</taxon>
        <taxon>Magnoliopsida</taxon>
        <taxon>eudicotyledons</taxon>
        <taxon>Gunneridae</taxon>
        <taxon>Pentapetalae</taxon>
        <taxon>rosids</taxon>
        <taxon>malvids</taxon>
        <taxon>Malvales</taxon>
        <taxon>Malvaceae</taxon>
        <taxon>Malvoideae</taxon>
        <taxon>Hibiscus</taxon>
    </lineage>
</organism>
<keyword evidence="3" id="KW-1185">Reference proteome</keyword>
<feature type="coiled-coil region" evidence="1">
    <location>
        <begin position="5"/>
        <end position="40"/>
    </location>
</feature>
<dbReference type="AlphaFoldDB" id="A0A9W7LJY3"/>
<gene>
    <name evidence="2" type="ORF">HRI_000424100</name>
</gene>
<evidence type="ECO:0000313" key="3">
    <source>
        <dbReference type="Proteomes" id="UP001165190"/>
    </source>
</evidence>
<dbReference type="OrthoDB" id="999737at2759"/>
<reference evidence="2" key="1">
    <citation type="submission" date="2023-05" db="EMBL/GenBank/DDBJ databases">
        <title>Genome and transcriptome analyses reveal genes involved in the formation of fine ridges on petal epidermal cells in Hibiscus trionum.</title>
        <authorList>
            <person name="Koshimizu S."/>
            <person name="Masuda S."/>
            <person name="Ishii T."/>
            <person name="Shirasu K."/>
            <person name="Hoshino A."/>
            <person name="Arita M."/>
        </authorList>
    </citation>
    <scope>NUCLEOTIDE SEQUENCE</scope>
    <source>
        <strain evidence="2">Hamamatsu line</strain>
    </source>
</reference>
<protein>
    <submittedName>
        <fullName evidence="2">Uncharacterized protein</fullName>
    </submittedName>
</protein>
<evidence type="ECO:0000256" key="1">
    <source>
        <dbReference type="SAM" id="Coils"/>
    </source>
</evidence>
<keyword evidence="1" id="KW-0175">Coiled coil</keyword>
<accession>A0A9W7LJY3</accession>
<dbReference type="Proteomes" id="UP001165190">
    <property type="component" value="Unassembled WGS sequence"/>
</dbReference>
<name>A0A9W7LJY3_HIBTR</name>
<comment type="caution">
    <text evidence="2">The sequence shown here is derived from an EMBL/GenBank/DDBJ whole genome shotgun (WGS) entry which is preliminary data.</text>
</comment>